<feature type="transmembrane region" description="Helical" evidence="4">
    <location>
        <begin position="293"/>
        <end position="313"/>
    </location>
</feature>
<feature type="transmembrane region" description="Helical" evidence="4">
    <location>
        <begin position="349"/>
        <end position="368"/>
    </location>
</feature>
<accession>A0ABV8ART1</accession>
<reference evidence="7" key="1">
    <citation type="journal article" date="2019" name="Int. J. Syst. Evol. Microbiol.">
        <title>The Global Catalogue of Microorganisms (GCM) 10K type strain sequencing project: providing services to taxonomists for standard genome sequencing and annotation.</title>
        <authorList>
            <consortium name="The Broad Institute Genomics Platform"/>
            <consortium name="The Broad Institute Genome Sequencing Center for Infectious Disease"/>
            <person name="Wu L."/>
            <person name="Ma J."/>
        </authorList>
    </citation>
    <scope>NUCLEOTIDE SEQUENCE [LARGE SCALE GENOMIC DNA]</scope>
    <source>
        <strain evidence="7">CCUG 60523</strain>
    </source>
</reference>
<organism evidence="6 7">
    <name type="scientific">Algoriphagus namhaensis</name>
    <dbReference type="NCBI Taxonomy" id="915353"/>
    <lineage>
        <taxon>Bacteria</taxon>
        <taxon>Pseudomonadati</taxon>
        <taxon>Bacteroidota</taxon>
        <taxon>Cytophagia</taxon>
        <taxon>Cytophagales</taxon>
        <taxon>Cyclobacteriaceae</taxon>
        <taxon>Algoriphagus</taxon>
    </lineage>
</organism>
<dbReference type="GO" id="GO:0016757">
    <property type="term" value="F:glycosyltransferase activity"/>
    <property type="evidence" value="ECO:0007669"/>
    <property type="project" value="UniProtKB-KW"/>
</dbReference>
<dbReference type="EC" id="2.4.-.-" evidence="6"/>
<evidence type="ECO:0000256" key="3">
    <source>
        <dbReference type="ARBA" id="ARBA00022679"/>
    </source>
</evidence>
<dbReference type="Proteomes" id="UP001595805">
    <property type="component" value="Unassembled WGS sequence"/>
</dbReference>
<evidence type="ECO:0000256" key="4">
    <source>
        <dbReference type="SAM" id="Phobius"/>
    </source>
</evidence>
<dbReference type="Pfam" id="PF00535">
    <property type="entry name" value="Glycos_transf_2"/>
    <property type="match status" value="1"/>
</dbReference>
<evidence type="ECO:0000259" key="5">
    <source>
        <dbReference type="Pfam" id="PF00535"/>
    </source>
</evidence>
<comment type="similarity">
    <text evidence="1">Belongs to the glycosyltransferase 2 family.</text>
</comment>
<evidence type="ECO:0000256" key="2">
    <source>
        <dbReference type="ARBA" id="ARBA00022676"/>
    </source>
</evidence>
<dbReference type="SUPFAM" id="SSF53448">
    <property type="entry name" value="Nucleotide-diphospho-sugar transferases"/>
    <property type="match status" value="1"/>
</dbReference>
<comment type="caution">
    <text evidence="6">The sequence shown here is derived from an EMBL/GenBank/DDBJ whole genome shotgun (WGS) entry which is preliminary data.</text>
</comment>
<sequence length="390" mass="43306">METVFIASLALVIFAFVGYPIQITLLAGWKRKGGSYPKLDAEDLPEVTLLVAAYNEAEILPEKIQNSLDLNYPKEKLKILFVTDGSTDESMELLAKSGGVSFSHSPARKGKIAAINRIMPEISTAITVFTDANVMLNADALWSMVNHFQSNLVAAVSGEKVVLSPETDAASGTGEGAYWKYESYLKKKDAEWNTLVGSAGELVAIRTRLFSPTKEDTVIEDFVMTVGYALDGYQVAYEPLAVATEHASANVEEEEKRKIRISAGGIQAISRLPKALNPFHDPALTFQYISHRVLRWTLVPLALILLLVLNPFLIDSGSFFVLTFVGQAVFYGLTVLGYLFRNTATKWKLIYIPFYFTFMQVCVIRGWWRFFKGSQAVTWEKAKRAAVQTA</sequence>
<gene>
    <name evidence="6" type="ORF">ACFOSV_07425</name>
</gene>
<evidence type="ECO:0000313" key="7">
    <source>
        <dbReference type="Proteomes" id="UP001595805"/>
    </source>
</evidence>
<evidence type="ECO:0000256" key="1">
    <source>
        <dbReference type="ARBA" id="ARBA00006739"/>
    </source>
</evidence>
<protein>
    <submittedName>
        <fullName evidence="6">Glycosyltransferase family 2 protein</fullName>
        <ecNumber evidence="6">2.4.-.-</ecNumber>
    </submittedName>
</protein>
<evidence type="ECO:0000313" key="6">
    <source>
        <dbReference type="EMBL" id="MFC3879999.1"/>
    </source>
</evidence>
<keyword evidence="2 6" id="KW-0328">Glycosyltransferase</keyword>
<keyword evidence="3 6" id="KW-0808">Transferase</keyword>
<keyword evidence="4" id="KW-1133">Transmembrane helix</keyword>
<keyword evidence="7" id="KW-1185">Reference proteome</keyword>
<dbReference type="InterPro" id="IPR029044">
    <property type="entry name" value="Nucleotide-diphossugar_trans"/>
</dbReference>
<keyword evidence="4" id="KW-0812">Transmembrane</keyword>
<name>A0ABV8ART1_9BACT</name>
<feature type="domain" description="Glycosyltransferase 2-like" evidence="5">
    <location>
        <begin position="49"/>
        <end position="176"/>
    </location>
</feature>
<dbReference type="RefSeq" id="WP_377904956.1">
    <property type="nucleotide sequence ID" value="NZ_JBHRZS010000006.1"/>
</dbReference>
<feature type="transmembrane region" description="Helical" evidence="4">
    <location>
        <begin position="319"/>
        <end position="340"/>
    </location>
</feature>
<dbReference type="PANTHER" id="PTHR43630:SF1">
    <property type="entry name" value="POLY-BETA-1,6-N-ACETYL-D-GLUCOSAMINE SYNTHASE"/>
    <property type="match status" value="1"/>
</dbReference>
<dbReference type="PANTHER" id="PTHR43630">
    <property type="entry name" value="POLY-BETA-1,6-N-ACETYL-D-GLUCOSAMINE SYNTHASE"/>
    <property type="match status" value="1"/>
</dbReference>
<dbReference type="EMBL" id="JBHRZS010000006">
    <property type="protein sequence ID" value="MFC3879999.1"/>
    <property type="molecule type" value="Genomic_DNA"/>
</dbReference>
<keyword evidence="4" id="KW-0472">Membrane</keyword>
<proteinExistence type="inferred from homology"/>
<dbReference type="CDD" id="cd06439">
    <property type="entry name" value="CESA_like_1"/>
    <property type="match status" value="1"/>
</dbReference>
<dbReference type="Gene3D" id="3.90.550.10">
    <property type="entry name" value="Spore Coat Polysaccharide Biosynthesis Protein SpsA, Chain A"/>
    <property type="match status" value="1"/>
</dbReference>
<dbReference type="InterPro" id="IPR001173">
    <property type="entry name" value="Glyco_trans_2-like"/>
</dbReference>
<feature type="transmembrane region" description="Helical" evidence="4">
    <location>
        <begin position="6"/>
        <end position="29"/>
    </location>
</feature>